<feature type="domain" description="Doublecortin" evidence="10">
    <location>
        <begin position="186"/>
        <end position="269"/>
    </location>
</feature>
<feature type="region of interest" description="Disordered" evidence="8">
    <location>
        <begin position="287"/>
        <end position="374"/>
    </location>
</feature>
<dbReference type="SUPFAM" id="SSF89837">
    <property type="entry name" value="Doublecortin (DC)"/>
    <property type="match status" value="2"/>
</dbReference>
<feature type="domain" description="Doublecortin" evidence="10">
    <location>
        <begin position="57"/>
        <end position="143"/>
    </location>
</feature>
<dbReference type="GeneID" id="103010847"/>
<dbReference type="CDD" id="cd14183">
    <property type="entry name" value="STKc_DCKL1"/>
    <property type="match status" value="1"/>
</dbReference>
<keyword evidence="12" id="KW-0418">Kinase</keyword>
<evidence type="ECO:0000313" key="11">
    <source>
        <dbReference type="Proteomes" id="UP001652580"/>
    </source>
</evidence>
<dbReference type="SMART" id="SM00537">
    <property type="entry name" value="DCX"/>
    <property type="match status" value="2"/>
</dbReference>
<feature type="compositionally biased region" description="Basic and acidic residues" evidence="8">
    <location>
        <begin position="695"/>
        <end position="707"/>
    </location>
</feature>
<dbReference type="SUPFAM" id="SSF56112">
    <property type="entry name" value="Protein kinase-like (PK-like)"/>
    <property type="match status" value="1"/>
</dbReference>
<accession>A0ABM3SH18</accession>
<dbReference type="Gene3D" id="3.30.200.20">
    <property type="entry name" value="Phosphorylase Kinase, domain 1"/>
    <property type="match status" value="1"/>
</dbReference>
<evidence type="ECO:0000259" key="10">
    <source>
        <dbReference type="PROSITE" id="PS50309"/>
    </source>
</evidence>
<feature type="compositionally biased region" description="Low complexity" evidence="8">
    <location>
        <begin position="297"/>
        <end position="313"/>
    </location>
</feature>
<gene>
    <name evidence="12" type="primary">DCLK1</name>
</gene>
<evidence type="ECO:0000256" key="4">
    <source>
        <dbReference type="ARBA" id="ARBA00022840"/>
    </source>
</evidence>
<dbReference type="InterPro" id="IPR036572">
    <property type="entry name" value="Doublecortin_dom_sf"/>
</dbReference>
<dbReference type="Gene3D" id="1.10.510.10">
    <property type="entry name" value="Transferase(Phosphotransferase) domain 1"/>
    <property type="match status" value="1"/>
</dbReference>
<dbReference type="Proteomes" id="UP001652580">
    <property type="component" value="Chromosome 18"/>
</dbReference>
<evidence type="ECO:0000256" key="3">
    <source>
        <dbReference type="ARBA" id="ARBA00022741"/>
    </source>
</evidence>
<evidence type="ECO:0000256" key="2">
    <source>
        <dbReference type="ARBA" id="ARBA00012513"/>
    </source>
</evidence>
<dbReference type="InterPro" id="IPR011009">
    <property type="entry name" value="Kinase-like_dom_sf"/>
</dbReference>
<organism evidence="11 12">
    <name type="scientific">Balaenoptera acutorostrata</name>
    <name type="common">Common minke whale</name>
    <name type="synonym">Balaena rostrata</name>
    <dbReference type="NCBI Taxonomy" id="9767"/>
    <lineage>
        <taxon>Eukaryota</taxon>
        <taxon>Metazoa</taxon>
        <taxon>Chordata</taxon>
        <taxon>Craniata</taxon>
        <taxon>Vertebrata</taxon>
        <taxon>Euteleostomi</taxon>
        <taxon>Mammalia</taxon>
        <taxon>Eutheria</taxon>
        <taxon>Laurasiatheria</taxon>
        <taxon>Artiodactyla</taxon>
        <taxon>Whippomorpha</taxon>
        <taxon>Cetacea</taxon>
        <taxon>Mysticeti</taxon>
        <taxon>Balaenopteridae</taxon>
        <taxon>Balaenoptera</taxon>
    </lineage>
</organism>
<feature type="compositionally biased region" description="Polar residues" evidence="8">
    <location>
        <begin position="347"/>
        <end position="362"/>
    </location>
</feature>
<keyword evidence="11" id="KW-1185">Reference proteome</keyword>
<dbReference type="EC" id="2.7.11.1" evidence="2"/>
<evidence type="ECO:0000256" key="5">
    <source>
        <dbReference type="ARBA" id="ARBA00047899"/>
    </source>
</evidence>
<evidence type="ECO:0000256" key="7">
    <source>
        <dbReference type="PROSITE-ProRule" id="PRU10141"/>
    </source>
</evidence>
<sequence>MSFGRDMELEHFDERDKAQRYSRGSRVNGLPSPTHSAHCSFYRTRTLQTLSSEKKAKKVRFYRNGDRYFKGIVYAISPDRFRSFEALLADLTRTLSDNVNLPQGVRTIYTIDGLKKISSLDQLLEGESYVCGSIEPFKKLEYTKNVNPNWSVNVKTTSASRAVSSLATAKGSPSEVRENKDFIRPKLVTIIRSGVKPRKAVRILLNKKTAHSFEQVLTDITDAIKLDSGVVKRLYTLDGKQVMYLQDFFGDDDIFIACGPEKFRYQDDFLLDESECRVVKSTSYTKIASSSRRSTTKSPGPSRRSKSPASTSSVNGTPGSQLSTPRSGKSPSPSPTSPGSLRKQRSSQHGGSSTSLASTKVCSSMDENDGPGEEVLEEGFQIPATITERYKVGRTIGDGNFAVVKECVERSTAREYALKIIKKSKCRGKEHMIQNEVSILRRVKHPNIVLLIEEMDVPTELYLVMELVKGGDLFDAITSTNKYTERDASGMLYNLASAIKYLHSANIVHRDIKPENLLVYEHQDGSKSLKLGDFGLATIVDGPLYTVCGTPTYVAPEIIAETGYGLKVDIWAAGVITYILLCGFPPFRGSGDDQEVLFDQILMGQVDFPSPYWDNVSDSAKELITMMLLVDVDQRFSAVQVLEHPWVNDDGLPENEHQLSVAGKIKKHFNTGPKPNSTAAGVSVIATTALDKERQVFRRRRNPDVRSRYKAQPAPPELNSESEDYSPSSSETVRSPNSPF</sequence>
<dbReference type="Pfam" id="PF00069">
    <property type="entry name" value="Pkinase"/>
    <property type="match status" value="1"/>
</dbReference>
<dbReference type="SMART" id="SM00220">
    <property type="entry name" value="S_TKc"/>
    <property type="match status" value="1"/>
</dbReference>
<comment type="catalytic activity">
    <reaction evidence="5">
        <text>L-threonyl-[protein] + ATP = O-phospho-L-threonyl-[protein] + ADP + H(+)</text>
        <dbReference type="Rhea" id="RHEA:46608"/>
        <dbReference type="Rhea" id="RHEA-COMP:11060"/>
        <dbReference type="Rhea" id="RHEA-COMP:11605"/>
        <dbReference type="ChEBI" id="CHEBI:15378"/>
        <dbReference type="ChEBI" id="CHEBI:30013"/>
        <dbReference type="ChEBI" id="CHEBI:30616"/>
        <dbReference type="ChEBI" id="CHEBI:61977"/>
        <dbReference type="ChEBI" id="CHEBI:456216"/>
        <dbReference type="EC" id="2.7.11.1"/>
    </reaction>
</comment>
<dbReference type="RefSeq" id="XP_057389147.1">
    <property type="nucleotide sequence ID" value="XM_057533164.1"/>
</dbReference>
<dbReference type="PROSITE" id="PS00108">
    <property type="entry name" value="PROTEIN_KINASE_ST"/>
    <property type="match status" value="1"/>
</dbReference>
<reference evidence="12" key="1">
    <citation type="submission" date="2025-08" db="UniProtKB">
        <authorList>
            <consortium name="RefSeq"/>
        </authorList>
    </citation>
    <scope>IDENTIFICATION</scope>
</reference>
<feature type="binding site" evidence="7">
    <location>
        <position position="423"/>
    </location>
    <ligand>
        <name>ATP</name>
        <dbReference type="ChEBI" id="CHEBI:30616"/>
    </ligand>
</feature>
<dbReference type="GO" id="GO:0016301">
    <property type="term" value="F:kinase activity"/>
    <property type="evidence" value="ECO:0007669"/>
    <property type="project" value="UniProtKB-KW"/>
</dbReference>
<evidence type="ECO:0000256" key="6">
    <source>
        <dbReference type="ARBA" id="ARBA00048679"/>
    </source>
</evidence>
<dbReference type="Pfam" id="PF03607">
    <property type="entry name" value="DCX"/>
    <property type="match status" value="2"/>
</dbReference>
<dbReference type="PROSITE" id="PS00107">
    <property type="entry name" value="PROTEIN_KINASE_ATP"/>
    <property type="match status" value="1"/>
</dbReference>
<keyword evidence="4 7" id="KW-0067">ATP-binding</keyword>
<feature type="region of interest" description="Disordered" evidence="8">
    <location>
        <begin position="695"/>
        <end position="740"/>
    </location>
</feature>
<protein>
    <recommendedName>
        <fullName evidence="2">non-specific serine/threonine protein kinase</fullName>
        <ecNumber evidence="2">2.7.11.1</ecNumber>
    </recommendedName>
</protein>
<dbReference type="InterPro" id="IPR008271">
    <property type="entry name" value="Ser/Thr_kinase_AS"/>
</dbReference>
<keyword evidence="3 7" id="KW-0547">Nucleotide-binding</keyword>
<feature type="domain" description="Protein kinase" evidence="9">
    <location>
        <begin position="390"/>
        <end position="647"/>
    </location>
</feature>
<dbReference type="CDD" id="cd17140">
    <property type="entry name" value="DCX1_DCLK1"/>
    <property type="match status" value="1"/>
</dbReference>
<evidence type="ECO:0000259" key="9">
    <source>
        <dbReference type="PROSITE" id="PS50011"/>
    </source>
</evidence>
<dbReference type="PANTHER" id="PTHR24347">
    <property type="entry name" value="SERINE/THREONINE-PROTEIN KINASE"/>
    <property type="match status" value="1"/>
</dbReference>
<proteinExistence type="inferred from homology"/>
<dbReference type="PROSITE" id="PS50011">
    <property type="entry name" value="PROTEIN_KINASE_DOM"/>
    <property type="match status" value="1"/>
</dbReference>
<evidence type="ECO:0000256" key="1">
    <source>
        <dbReference type="ARBA" id="ARBA00005354"/>
    </source>
</evidence>
<dbReference type="InterPro" id="IPR017441">
    <property type="entry name" value="Protein_kinase_ATP_BS"/>
</dbReference>
<dbReference type="InterPro" id="IPR000719">
    <property type="entry name" value="Prot_kinase_dom"/>
</dbReference>
<name>A0ABM3SH18_BALAC</name>
<comment type="similarity">
    <text evidence="1">Belongs to the protein kinase superfamily. CAMK Ser/Thr protein kinase family. CaMK subfamily.</text>
</comment>
<comment type="catalytic activity">
    <reaction evidence="6">
        <text>L-seryl-[protein] + ATP = O-phospho-L-seryl-[protein] + ADP + H(+)</text>
        <dbReference type="Rhea" id="RHEA:17989"/>
        <dbReference type="Rhea" id="RHEA-COMP:9863"/>
        <dbReference type="Rhea" id="RHEA-COMP:11604"/>
        <dbReference type="ChEBI" id="CHEBI:15378"/>
        <dbReference type="ChEBI" id="CHEBI:29999"/>
        <dbReference type="ChEBI" id="CHEBI:30616"/>
        <dbReference type="ChEBI" id="CHEBI:83421"/>
        <dbReference type="ChEBI" id="CHEBI:456216"/>
        <dbReference type="EC" id="2.7.11.1"/>
    </reaction>
</comment>
<dbReference type="Gene3D" id="3.10.20.230">
    <property type="entry name" value="Doublecortin domain"/>
    <property type="match status" value="2"/>
</dbReference>
<evidence type="ECO:0000256" key="8">
    <source>
        <dbReference type="SAM" id="MobiDB-lite"/>
    </source>
</evidence>
<dbReference type="InterPro" id="IPR003533">
    <property type="entry name" value="Doublecortin_dom"/>
</dbReference>
<keyword evidence="12" id="KW-0808">Transferase</keyword>
<evidence type="ECO:0000313" key="12">
    <source>
        <dbReference type="RefSeq" id="XP_057389147.1"/>
    </source>
</evidence>
<dbReference type="CDD" id="cd17069">
    <property type="entry name" value="DCX2"/>
    <property type="match status" value="1"/>
</dbReference>
<dbReference type="PROSITE" id="PS50309">
    <property type="entry name" value="DC"/>
    <property type="match status" value="2"/>
</dbReference>